<name>A0A3E1Q7N2_9FLAO</name>
<dbReference type="PANTHER" id="PTHR13393">
    <property type="entry name" value="SAM-DEPENDENT METHYLTRANSFERASE"/>
    <property type="match status" value="1"/>
</dbReference>
<dbReference type="AlphaFoldDB" id="A0A3E1Q7N2"/>
<gene>
    <name evidence="6 7" type="primary">rlmF</name>
    <name evidence="7" type="ORF">DZ858_12895</name>
</gene>
<comment type="function">
    <text evidence="6">Specifically methylates the adenine in position 1618 of 23S rRNA.</text>
</comment>
<dbReference type="PIRSF" id="PIRSF029038">
    <property type="entry name" value="Mtase_YbiN_prd"/>
    <property type="match status" value="1"/>
</dbReference>
<keyword evidence="2 6" id="KW-0698">rRNA processing</keyword>
<dbReference type="GO" id="GO:0070475">
    <property type="term" value="P:rRNA base methylation"/>
    <property type="evidence" value="ECO:0007669"/>
    <property type="project" value="TreeGrafter"/>
</dbReference>
<evidence type="ECO:0000256" key="6">
    <source>
        <dbReference type="HAMAP-Rule" id="MF_01848"/>
    </source>
</evidence>
<organism evidence="7 8">
    <name type="scientific">Marixanthomonas ophiurae</name>
    <dbReference type="NCBI Taxonomy" id="387659"/>
    <lineage>
        <taxon>Bacteria</taxon>
        <taxon>Pseudomonadati</taxon>
        <taxon>Bacteroidota</taxon>
        <taxon>Flavobacteriia</taxon>
        <taxon>Flavobacteriales</taxon>
        <taxon>Flavobacteriaceae</taxon>
        <taxon>Marixanthomonas</taxon>
    </lineage>
</organism>
<dbReference type="Gene3D" id="3.40.50.150">
    <property type="entry name" value="Vaccinia Virus protein VP39"/>
    <property type="match status" value="1"/>
</dbReference>
<keyword evidence="8" id="KW-1185">Reference proteome</keyword>
<evidence type="ECO:0000313" key="7">
    <source>
        <dbReference type="EMBL" id="RFN58128.1"/>
    </source>
</evidence>
<dbReference type="NCBIfam" id="NF008725">
    <property type="entry name" value="PRK11727.1"/>
    <property type="match status" value="1"/>
</dbReference>
<protein>
    <recommendedName>
        <fullName evidence="6">Ribosomal RNA large subunit methyltransferase F</fullName>
        <ecNumber evidence="6">2.1.1.181</ecNumber>
    </recommendedName>
    <alternativeName>
        <fullName evidence="6">23S rRNA mA1618 methyltransferase</fullName>
    </alternativeName>
    <alternativeName>
        <fullName evidence="6">rRNA adenine N-6-methyltransferase</fullName>
    </alternativeName>
</protein>
<keyword evidence="1 6" id="KW-0963">Cytoplasm</keyword>
<dbReference type="EMBL" id="QVID01000002">
    <property type="protein sequence ID" value="RFN58128.1"/>
    <property type="molecule type" value="Genomic_DNA"/>
</dbReference>
<evidence type="ECO:0000256" key="1">
    <source>
        <dbReference type="ARBA" id="ARBA00022490"/>
    </source>
</evidence>
<dbReference type="PANTHER" id="PTHR13393:SF0">
    <property type="entry name" value="RNA N6-ADENOSINE-METHYLTRANSFERASE METTL16"/>
    <property type="match status" value="1"/>
</dbReference>
<dbReference type="HAMAP" id="MF_01848">
    <property type="entry name" value="23SrRNA_methyltr_F"/>
    <property type="match status" value="1"/>
</dbReference>
<reference evidence="7 8" key="1">
    <citation type="journal article" date="2007" name="Int. J. Syst. Evol. Microbiol.">
        <title>Marixanthomonas ophiurae gen. nov., sp. nov., a marine bacterium of the family Flavobacteriaceae isolated from a deep-sea brittle star.</title>
        <authorList>
            <person name="Romanenko L.A."/>
            <person name="Uchino M."/>
            <person name="Frolova G.M."/>
            <person name="Mikhailov V.V."/>
        </authorList>
    </citation>
    <scope>NUCLEOTIDE SEQUENCE [LARGE SCALE GENOMIC DNA]</scope>
    <source>
        <strain evidence="7 8">KMM 3046</strain>
    </source>
</reference>
<dbReference type="SUPFAM" id="SSF53335">
    <property type="entry name" value="S-adenosyl-L-methionine-dependent methyltransferases"/>
    <property type="match status" value="1"/>
</dbReference>
<comment type="catalytic activity">
    <reaction evidence="6">
        <text>adenosine(1618) in 23S rRNA + S-adenosyl-L-methionine = N(6)-methyladenosine(1618) in 23S rRNA + S-adenosyl-L-homocysteine + H(+)</text>
        <dbReference type="Rhea" id="RHEA:16497"/>
        <dbReference type="Rhea" id="RHEA-COMP:10229"/>
        <dbReference type="Rhea" id="RHEA-COMP:10231"/>
        <dbReference type="ChEBI" id="CHEBI:15378"/>
        <dbReference type="ChEBI" id="CHEBI:57856"/>
        <dbReference type="ChEBI" id="CHEBI:59789"/>
        <dbReference type="ChEBI" id="CHEBI:74411"/>
        <dbReference type="ChEBI" id="CHEBI:74449"/>
        <dbReference type="EC" id="2.1.1.181"/>
    </reaction>
</comment>
<dbReference type="Proteomes" id="UP000261082">
    <property type="component" value="Unassembled WGS sequence"/>
</dbReference>
<dbReference type="GO" id="GO:0052907">
    <property type="term" value="F:23S rRNA (adenine(1618)-N(6))-methyltransferase activity"/>
    <property type="evidence" value="ECO:0007669"/>
    <property type="project" value="UniProtKB-EC"/>
</dbReference>
<accession>A0A3E1Q7N2</accession>
<comment type="caution">
    <text evidence="7">The sequence shown here is derived from an EMBL/GenBank/DDBJ whole genome shotgun (WGS) entry which is preliminary data.</text>
</comment>
<dbReference type="EC" id="2.1.1.181" evidence="6"/>
<evidence type="ECO:0000313" key="8">
    <source>
        <dbReference type="Proteomes" id="UP000261082"/>
    </source>
</evidence>
<evidence type="ECO:0000256" key="5">
    <source>
        <dbReference type="ARBA" id="ARBA00022691"/>
    </source>
</evidence>
<dbReference type="GO" id="GO:0005737">
    <property type="term" value="C:cytoplasm"/>
    <property type="evidence" value="ECO:0007669"/>
    <property type="project" value="UniProtKB-SubCell"/>
</dbReference>
<evidence type="ECO:0000256" key="3">
    <source>
        <dbReference type="ARBA" id="ARBA00022603"/>
    </source>
</evidence>
<sequence>MHQKNKHNSSYNFPDLSESHPELFPHIFINGYGIKTIDFSDREAVFHLNKAILKRDYNIQDWHIPKDYLCPPIPGRADYIHHLHDLISENSTESSITGLDIGVGSSCIYPILGSRLYNWNMVGSDIHENSVKVALQNIEATPDLKNKIEILHQKNNANIFKGIVKKDEYYHFSMCNPPFYSSEEKAVKKAKQKMENLGYSATKTSNFGGQANELWCNGGEKLFIKRMIKQSVDFKNQVGWFTSLVSKSENLPKIQKSLKKANATYKIIDMSQGNKKSRIVAWTFQ</sequence>
<evidence type="ECO:0000256" key="2">
    <source>
        <dbReference type="ARBA" id="ARBA00022552"/>
    </source>
</evidence>
<dbReference type="CDD" id="cd02440">
    <property type="entry name" value="AdoMet_MTases"/>
    <property type="match status" value="1"/>
</dbReference>
<proteinExistence type="inferred from homology"/>
<dbReference type="OrthoDB" id="1115728at2"/>
<dbReference type="InterPro" id="IPR010286">
    <property type="entry name" value="METTL16/RlmF"/>
</dbReference>
<keyword evidence="3 6" id="KW-0489">Methyltransferase</keyword>
<dbReference type="InterPro" id="IPR029063">
    <property type="entry name" value="SAM-dependent_MTases_sf"/>
</dbReference>
<keyword evidence="4 6" id="KW-0808">Transferase</keyword>
<keyword evidence="5 6" id="KW-0949">S-adenosyl-L-methionine</keyword>
<dbReference type="RefSeq" id="WP_117160076.1">
    <property type="nucleotide sequence ID" value="NZ_QVID01000002.1"/>
</dbReference>
<dbReference type="Pfam" id="PF05971">
    <property type="entry name" value="Methyltransf_10"/>
    <property type="match status" value="1"/>
</dbReference>
<comment type="similarity">
    <text evidence="6">Belongs to the methyltransferase superfamily. METTL16/RlmF family.</text>
</comment>
<comment type="subcellular location">
    <subcellularLocation>
        <location evidence="6">Cytoplasm</location>
    </subcellularLocation>
</comment>
<dbReference type="InterPro" id="IPR016909">
    <property type="entry name" value="rRNA_lsu_MeTfrase_F"/>
</dbReference>
<evidence type="ECO:0000256" key="4">
    <source>
        <dbReference type="ARBA" id="ARBA00022679"/>
    </source>
</evidence>